<reference evidence="2" key="1">
    <citation type="journal article" date="2015" name="MBio">
        <title>Genome-Resolved Metagenomic Analysis Reveals Roles for Candidate Phyla and Other Microbial Community Members in Biogeochemical Transformations in Oil Reservoirs.</title>
        <authorList>
            <person name="Hu P."/>
            <person name="Tom L."/>
            <person name="Singh A."/>
            <person name="Thomas B.C."/>
            <person name="Baker B.J."/>
            <person name="Piceno Y.M."/>
            <person name="Andersen G.L."/>
            <person name="Banfield J.F."/>
        </authorList>
    </citation>
    <scope>NUCLEOTIDE SEQUENCE [LARGE SCALE GENOMIC DNA]</scope>
</reference>
<dbReference type="Proteomes" id="UP000053904">
    <property type="component" value="Unassembled WGS sequence"/>
</dbReference>
<name>A0A101HHP5_9BACT</name>
<evidence type="ECO:0000313" key="1">
    <source>
        <dbReference type="EMBL" id="KUK77089.1"/>
    </source>
</evidence>
<dbReference type="AlphaFoldDB" id="A0A101HHP5"/>
<accession>A0A101HHP5</accession>
<gene>
    <name evidence="1" type="ORF">XD93_0549</name>
</gene>
<evidence type="ECO:0000313" key="2">
    <source>
        <dbReference type="Proteomes" id="UP000053904"/>
    </source>
</evidence>
<organism evidence="1 2">
    <name type="scientific">candidate division WS6 bacterium 34_10</name>
    <dbReference type="NCBI Taxonomy" id="1641389"/>
    <lineage>
        <taxon>Bacteria</taxon>
        <taxon>Candidatus Dojkabacteria</taxon>
    </lineage>
</organism>
<feature type="non-terminal residue" evidence="1">
    <location>
        <position position="27"/>
    </location>
</feature>
<dbReference type="EMBL" id="LGGO01000068">
    <property type="protein sequence ID" value="KUK77089.1"/>
    <property type="molecule type" value="Genomic_DNA"/>
</dbReference>
<comment type="caution">
    <text evidence="1">The sequence shown here is derived from an EMBL/GenBank/DDBJ whole genome shotgun (WGS) entry which is preliminary data.</text>
</comment>
<sequence>MIACSTKQFEGILYPLESVLDKRIVLL</sequence>
<protein>
    <submittedName>
        <fullName evidence="1">Uncharacterized protein</fullName>
    </submittedName>
</protein>
<proteinExistence type="predicted"/>